<reference evidence="1" key="1">
    <citation type="submission" date="2020-08" db="EMBL/GenBank/DDBJ databases">
        <title>Multicomponent nature underlies the extraordinary mechanical properties of spider dragline silk.</title>
        <authorList>
            <person name="Kono N."/>
            <person name="Nakamura H."/>
            <person name="Mori M."/>
            <person name="Yoshida Y."/>
            <person name="Ohtoshi R."/>
            <person name="Malay A.D."/>
            <person name="Moran D.A.P."/>
            <person name="Tomita M."/>
            <person name="Numata K."/>
            <person name="Arakawa K."/>
        </authorList>
    </citation>
    <scope>NUCLEOTIDE SEQUENCE</scope>
</reference>
<dbReference type="AlphaFoldDB" id="A0A8X6S875"/>
<keyword evidence="2" id="KW-1185">Reference proteome</keyword>
<proteinExistence type="predicted"/>
<evidence type="ECO:0000313" key="1">
    <source>
        <dbReference type="EMBL" id="GFY08654.1"/>
    </source>
</evidence>
<accession>A0A8X6S875</accession>
<organism evidence="1 2">
    <name type="scientific">Trichonephila clavipes</name>
    <name type="common">Golden silk orbweaver</name>
    <name type="synonym">Nephila clavipes</name>
    <dbReference type="NCBI Taxonomy" id="2585209"/>
    <lineage>
        <taxon>Eukaryota</taxon>
        <taxon>Metazoa</taxon>
        <taxon>Ecdysozoa</taxon>
        <taxon>Arthropoda</taxon>
        <taxon>Chelicerata</taxon>
        <taxon>Arachnida</taxon>
        <taxon>Araneae</taxon>
        <taxon>Araneomorphae</taxon>
        <taxon>Entelegynae</taxon>
        <taxon>Araneoidea</taxon>
        <taxon>Nephilidae</taxon>
        <taxon>Trichonephila</taxon>
    </lineage>
</organism>
<name>A0A8X6S875_TRICX</name>
<comment type="caution">
    <text evidence="1">The sequence shown here is derived from an EMBL/GenBank/DDBJ whole genome shotgun (WGS) entry which is preliminary data.</text>
</comment>
<evidence type="ECO:0000313" key="2">
    <source>
        <dbReference type="Proteomes" id="UP000887159"/>
    </source>
</evidence>
<gene>
    <name evidence="1" type="ORF">TNCV_810871</name>
</gene>
<sequence length="73" mass="8319">MPLKRQRSHYQQLNEIEGGLSGSDKTLPQESYGPITLGFTTDRKDQRIYYMFGNHRSASTAEIAVFLDTQVPQ</sequence>
<protein>
    <submittedName>
        <fullName evidence="1">Uncharacterized protein</fullName>
    </submittedName>
</protein>
<dbReference type="Proteomes" id="UP000887159">
    <property type="component" value="Unassembled WGS sequence"/>
</dbReference>
<dbReference type="EMBL" id="BMAU01021282">
    <property type="protein sequence ID" value="GFY08654.1"/>
    <property type="molecule type" value="Genomic_DNA"/>
</dbReference>